<feature type="region of interest" description="Disordered" evidence="2">
    <location>
        <begin position="160"/>
        <end position="182"/>
    </location>
</feature>
<organism evidence="4 5">
    <name type="scientific">Pyricularia grisea</name>
    <name type="common">Crabgrass-specific blast fungus</name>
    <name type="synonym">Magnaporthe grisea</name>
    <dbReference type="NCBI Taxonomy" id="148305"/>
    <lineage>
        <taxon>Eukaryota</taxon>
        <taxon>Fungi</taxon>
        <taxon>Dikarya</taxon>
        <taxon>Ascomycota</taxon>
        <taxon>Pezizomycotina</taxon>
        <taxon>Sordariomycetes</taxon>
        <taxon>Sordariomycetidae</taxon>
        <taxon>Magnaporthales</taxon>
        <taxon>Pyriculariaceae</taxon>
        <taxon>Pyricularia</taxon>
    </lineage>
</organism>
<feature type="domain" description="RING-type" evidence="3">
    <location>
        <begin position="315"/>
        <end position="373"/>
    </location>
</feature>
<dbReference type="Gene3D" id="3.30.40.10">
    <property type="entry name" value="Zinc/RING finger domain, C3HC4 (zinc finger)"/>
    <property type="match status" value="1"/>
</dbReference>
<sequence length="476" mass="52586">MATQRKSQGKGWHLIRQRASNILRRITKRQGLQKHAEKTQREAANSALPQENIVISETPETQVPAIGSRLPSQNNNSTSLGTWLDAFEQTQSLYPWLARGSSFINDNETPFQVSNDTLELDSENIYANLPRNRRGLIVNSDLANSFQFFKRRADQYTVRAALSSRRSSRRSSSRGSTSTGHDQLDVCLSSPLLCSSAGRRLEALADELLLSLGVGPSPIVSKHESRYGEESQTSLAQDPEPCAQFEGFSNRFSFRKPASIKSIISSLSPTQTPHTGREDSASVDFTFFPELRRWVRKHGSSSDRSASTQHPHAKCGICKVSNLEIHELGRSNSSTAGETETATVLPCGHMFGKDCLALWRTANKGGFSCPTCRSTLVFSSCKHAIPGLVVGKTADVPLTSPEGGRIPTYCNDCRLSKIRDGCVELARLIYDDFEYTEAECRRAAWHMVPLAVEAAQRATVERVMGSWGWGNTEMLV</sequence>
<gene>
    <name evidence="4" type="ORF">MCOR33_002040</name>
</gene>
<keyword evidence="1" id="KW-0863">Zinc-finger</keyword>
<evidence type="ECO:0000313" key="4">
    <source>
        <dbReference type="EMBL" id="KAI6302615.1"/>
    </source>
</evidence>
<keyword evidence="5" id="KW-1185">Reference proteome</keyword>
<reference evidence="4" key="1">
    <citation type="submission" date="2021-01" db="EMBL/GenBank/DDBJ databases">
        <title>Deciphering the adaptive evolutionary patterns associated with biogeogrpahic diversity in the finger millet blast pathogen Magnaporthe oryzae in Eastern Africa.</title>
        <authorList>
            <person name="Onyema G."/>
            <person name="Shittu T.A."/>
            <person name="Dodsworth S."/>
            <person name="Devilliers S."/>
            <person name="Muthumeenakshi S."/>
            <person name="Sreenivasaprasad S."/>
        </authorList>
    </citation>
    <scope>NUCLEOTIDE SEQUENCE</scope>
    <source>
        <strain evidence="4">D15/s37</strain>
    </source>
</reference>
<dbReference type="SMART" id="SM00184">
    <property type="entry name" value="RING"/>
    <property type="match status" value="1"/>
</dbReference>
<dbReference type="PROSITE" id="PS50089">
    <property type="entry name" value="ZF_RING_2"/>
    <property type="match status" value="1"/>
</dbReference>
<evidence type="ECO:0000256" key="1">
    <source>
        <dbReference type="PROSITE-ProRule" id="PRU00175"/>
    </source>
</evidence>
<dbReference type="Pfam" id="PF13639">
    <property type="entry name" value="zf-RING_2"/>
    <property type="match status" value="1"/>
</dbReference>
<dbReference type="EMBL" id="JABSND010000022">
    <property type="protein sequence ID" value="KAI6302615.1"/>
    <property type="molecule type" value="Genomic_DNA"/>
</dbReference>
<keyword evidence="1" id="KW-0479">Metal-binding</keyword>
<comment type="caution">
    <text evidence="4">The sequence shown here is derived from an EMBL/GenBank/DDBJ whole genome shotgun (WGS) entry which is preliminary data.</text>
</comment>
<dbReference type="InterPro" id="IPR013083">
    <property type="entry name" value="Znf_RING/FYVE/PHD"/>
</dbReference>
<feature type="region of interest" description="Disordered" evidence="2">
    <location>
        <begin position="221"/>
        <end position="240"/>
    </location>
</feature>
<protein>
    <recommendedName>
        <fullName evidence="3">RING-type domain-containing protein</fullName>
    </recommendedName>
</protein>
<keyword evidence="1" id="KW-0862">Zinc</keyword>
<accession>A0ABQ8NWI3</accession>
<name>A0ABQ8NWI3_PYRGI</name>
<proteinExistence type="predicted"/>
<evidence type="ECO:0000259" key="3">
    <source>
        <dbReference type="PROSITE" id="PS50089"/>
    </source>
</evidence>
<evidence type="ECO:0000256" key="2">
    <source>
        <dbReference type="SAM" id="MobiDB-lite"/>
    </source>
</evidence>
<evidence type="ECO:0000313" key="5">
    <source>
        <dbReference type="Proteomes" id="UP001059893"/>
    </source>
</evidence>
<dbReference type="SUPFAM" id="SSF57850">
    <property type="entry name" value="RING/U-box"/>
    <property type="match status" value="1"/>
</dbReference>
<dbReference type="Proteomes" id="UP001059893">
    <property type="component" value="Unassembled WGS sequence"/>
</dbReference>
<dbReference type="InterPro" id="IPR001841">
    <property type="entry name" value="Znf_RING"/>
</dbReference>